<dbReference type="Pfam" id="PF00171">
    <property type="entry name" value="Aldedh"/>
    <property type="match status" value="1"/>
</dbReference>
<dbReference type="EMBL" id="OV651819">
    <property type="protein sequence ID" value="CAH1113376.1"/>
    <property type="molecule type" value="Genomic_DNA"/>
</dbReference>
<dbReference type="Proteomes" id="UP001153636">
    <property type="component" value="Chromosome 7"/>
</dbReference>
<dbReference type="OrthoDB" id="310895at2759"/>
<accession>A0A9P0GKT8</accession>
<dbReference type="InterPro" id="IPR015590">
    <property type="entry name" value="Aldehyde_DH_dom"/>
</dbReference>
<keyword evidence="3" id="KW-1185">Reference proteome</keyword>
<dbReference type="Gene3D" id="3.40.309.10">
    <property type="entry name" value="Aldehyde Dehydrogenase, Chain A, domain 2"/>
    <property type="match status" value="1"/>
</dbReference>
<dbReference type="InterPro" id="IPR016162">
    <property type="entry name" value="Ald_DH_N"/>
</dbReference>
<dbReference type="PANTHER" id="PTHR11699">
    <property type="entry name" value="ALDEHYDE DEHYDROGENASE-RELATED"/>
    <property type="match status" value="1"/>
</dbReference>
<dbReference type="SUPFAM" id="SSF53720">
    <property type="entry name" value="ALDH-like"/>
    <property type="match status" value="2"/>
</dbReference>
<dbReference type="InterPro" id="IPR016163">
    <property type="entry name" value="Ald_DH_C"/>
</dbReference>
<protein>
    <recommendedName>
        <fullName evidence="1">Aldehyde dehydrogenase domain-containing protein</fullName>
    </recommendedName>
</protein>
<dbReference type="InterPro" id="IPR016161">
    <property type="entry name" value="Ald_DH/histidinol_DH"/>
</dbReference>
<organism evidence="2 3">
    <name type="scientific">Psylliodes chrysocephalus</name>
    <dbReference type="NCBI Taxonomy" id="3402493"/>
    <lineage>
        <taxon>Eukaryota</taxon>
        <taxon>Metazoa</taxon>
        <taxon>Ecdysozoa</taxon>
        <taxon>Arthropoda</taxon>
        <taxon>Hexapoda</taxon>
        <taxon>Insecta</taxon>
        <taxon>Pterygota</taxon>
        <taxon>Neoptera</taxon>
        <taxon>Endopterygota</taxon>
        <taxon>Coleoptera</taxon>
        <taxon>Polyphaga</taxon>
        <taxon>Cucujiformia</taxon>
        <taxon>Chrysomeloidea</taxon>
        <taxon>Chrysomelidae</taxon>
        <taxon>Galerucinae</taxon>
        <taxon>Alticini</taxon>
        <taxon>Psylliodes</taxon>
    </lineage>
</organism>
<feature type="domain" description="Aldehyde dehydrogenase" evidence="1">
    <location>
        <begin position="63"/>
        <end position="490"/>
    </location>
</feature>
<reference evidence="2" key="1">
    <citation type="submission" date="2022-01" db="EMBL/GenBank/DDBJ databases">
        <authorList>
            <person name="King R."/>
        </authorList>
    </citation>
    <scope>NUCLEOTIDE SEQUENCE</scope>
</reference>
<sequence length="717" mass="79440">MEKSANIKGCNIPNIFQSMAYGANLDNMQEALDWLKCSKDNVFFAYVDKPTEKPNGVPFKLENVIKNECLCTIHIPEIETIQKVLSKTTDKKWADQDSLEKTKILYKISTEIEKRSDLFAQLEMLTRGILSKDTKHKALPLLAQYFRYYSAFAFTSVNESSTPKPLGTAVGIISNENYLAYLGLLVAPALAAGCNVVLQVGTQLTPAAFLLQDIAKAAGLPDGTFKIIPSDDGELLPYLSSQHIDIITLFVDLNNEKYKGINSLNKKILALSSYKTPAIIFESADLESASESVIESSWSYQSLLPWSTDTILVQENVLETFFDKLKSKLCTLKVAAANDTAANISIANKSSLESLNKLINQAKFQGIEVFQAQHDSTKWTPTLLKGGRVNTNNALGSSENEAKAVTILAFRSIDEAVNLANNNWQGLWASVWSDNVGVVNEVSRKLKVSNIWINSSYGLITPEVVISPIKESGTGNFGGKEGYLEYLCLKKTDQNVSFKNTSAKSTLNIDALVNSAKAAQQSWQKVPRIQKQKIFQEFADYILRAKNAGSPEQSWLTSTLKHVYTAIKDCYKGNISSTISRYHLTSACAPRGIVVIDKHENLNIQLILTALFEGNSLILLGLEGDFENTFKFLSQKLPNSVLNIVPYDQSHVKKLAANKQIGVFFGNDSDHIFGNLPLRDSKNYRAVSDVREDLYGKIVYIKNVWSDIGKSSTCNFN</sequence>
<dbReference type="GO" id="GO:0016620">
    <property type="term" value="F:oxidoreductase activity, acting on the aldehyde or oxo group of donors, NAD or NADP as acceptor"/>
    <property type="evidence" value="ECO:0007669"/>
    <property type="project" value="InterPro"/>
</dbReference>
<proteinExistence type="predicted"/>
<name>A0A9P0GKT8_9CUCU</name>
<evidence type="ECO:0000313" key="3">
    <source>
        <dbReference type="Proteomes" id="UP001153636"/>
    </source>
</evidence>
<evidence type="ECO:0000313" key="2">
    <source>
        <dbReference type="EMBL" id="CAH1113376.1"/>
    </source>
</evidence>
<dbReference type="Gene3D" id="3.40.605.10">
    <property type="entry name" value="Aldehyde Dehydrogenase, Chain A, domain 1"/>
    <property type="match status" value="2"/>
</dbReference>
<gene>
    <name evidence="2" type="ORF">PSYICH_LOCUS13469</name>
</gene>
<dbReference type="AlphaFoldDB" id="A0A9P0GKT8"/>
<evidence type="ECO:0000259" key="1">
    <source>
        <dbReference type="Pfam" id="PF00171"/>
    </source>
</evidence>